<dbReference type="AlphaFoldDB" id="A0A939BYI1"/>
<reference evidence="4" key="1">
    <citation type="submission" date="2021-01" db="EMBL/GenBank/DDBJ databases">
        <title>YIM 132084 draft genome.</title>
        <authorList>
            <person name="An D."/>
        </authorList>
    </citation>
    <scope>NUCLEOTIDE SEQUENCE</scope>
    <source>
        <strain evidence="4">YIM 132084</strain>
    </source>
</reference>
<keyword evidence="5" id="KW-1185">Reference proteome</keyword>
<accession>A0A939BYI1</accession>
<dbReference type="Proteomes" id="UP000663792">
    <property type="component" value="Unassembled WGS sequence"/>
</dbReference>
<dbReference type="InterPro" id="IPR043128">
    <property type="entry name" value="Rev_trsase/Diguanyl_cyclase"/>
</dbReference>
<dbReference type="SMART" id="SM00267">
    <property type="entry name" value="GGDEF"/>
    <property type="match status" value="1"/>
</dbReference>
<comment type="caution">
    <text evidence="4">The sequence shown here is derived from an EMBL/GenBank/DDBJ whole genome shotgun (WGS) entry which is preliminary data.</text>
</comment>
<dbReference type="Gene3D" id="3.30.450.20">
    <property type="entry name" value="PAS domain"/>
    <property type="match status" value="1"/>
</dbReference>
<name>A0A939BYI1_9ACTN</name>
<evidence type="ECO:0000313" key="4">
    <source>
        <dbReference type="EMBL" id="MBM9466646.1"/>
    </source>
</evidence>
<sequence>MTLGLDLPAIPAAELPSVLLRAVGAAQHGITIADATHPDNALVYCNRSFLDLTGYDEGDVLGRNCRFLQGPDTDPAAVAALAAAVRDGRSLHTVLLNYTRDGRPFHNELTVSAVRDGDGRLTHFIGNQIDITERVQRVQRLSHLALSDQLTGLGNRYQVLETLEQLVGESTTDAAGVTGSRPQVEAAAVVFLDVDRFAEITESYDVDVSTLVLVHLGRRLAEIAEPGDLTARLDAETFALVRPLPRDGAREAARALAEYVGARISAPIETARLSLPIRVSSGAAVWPDDGSTPVDVLRAARNAVRAARQRNDPYFF</sequence>
<dbReference type="InterPro" id="IPR029787">
    <property type="entry name" value="Nucleotide_cyclase"/>
</dbReference>
<proteinExistence type="predicted"/>
<feature type="domain" description="GGDEF" evidence="3">
    <location>
        <begin position="185"/>
        <end position="316"/>
    </location>
</feature>
<dbReference type="NCBIfam" id="TIGR00229">
    <property type="entry name" value="sensory_box"/>
    <property type="match status" value="1"/>
</dbReference>
<dbReference type="PANTHER" id="PTHR44757">
    <property type="entry name" value="DIGUANYLATE CYCLASE DGCP"/>
    <property type="match status" value="1"/>
</dbReference>
<dbReference type="PROSITE" id="PS50113">
    <property type="entry name" value="PAC"/>
    <property type="match status" value="1"/>
</dbReference>
<dbReference type="InterPro" id="IPR052155">
    <property type="entry name" value="Biofilm_reg_signaling"/>
</dbReference>
<dbReference type="SUPFAM" id="SSF55073">
    <property type="entry name" value="Nucleotide cyclase"/>
    <property type="match status" value="1"/>
</dbReference>
<dbReference type="NCBIfam" id="TIGR00254">
    <property type="entry name" value="GGDEF"/>
    <property type="match status" value="1"/>
</dbReference>
<dbReference type="RefSeq" id="WP_205259610.1">
    <property type="nucleotide sequence ID" value="NZ_JAERWK010000007.1"/>
</dbReference>
<protein>
    <submittedName>
        <fullName evidence="4">PAS domain-containing protein</fullName>
    </submittedName>
</protein>
<dbReference type="PANTHER" id="PTHR44757:SF2">
    <property type="entry name" value="BIOFILM ARCHITECTURE MAINTENANCE PROTEIN MBAA"/>
    <property type="match status" value="1"/>
</dbReference>
<dbReference type="EMBL" id="JAERWK010000007">
    <property type="protein sequence ID" value="MBM9466646.1"/>
    <property type="molecule type" value="Genomic_DNA"/>
</dbReference>
<dbReference type="InterPro" id="IPR001610">
    <property type="entry name" value="PAC"/>
</dbReference>
<dbReference type="PROSITE" id="PS50112">
    <property type="entry name" value="PAS"/>
    <property type="match status" value="1"/>
</dbReference>
<dbReference type="InterPro" id="IPR000700">
    <property type="entry name" value="PAS-assoc_C"/>
</dbReference>
<dbReference type="InterPro" id="IPR000160">
    <property type="entry name" value="GGDEF_dom"/>
</dbReference>
<organism evidence="4 5">
    <name type="scientific">Nakamurella leprariae</name>
    <dbReference type="NCBI Taxonomy" id="2803911"/>
    <lineage>
        <taxon>Bacteria</taxon>
        <taxon>Bacillati</taxon>
        <taxon>Actinomycetota</taxon>
        <taxon>Actinomycetes</taxon>
        <taxon>Nakamurellales</taxon>
        <taxon>Nakamurellaceae</taxon>
        <taxon>Nakamurella</taxon>
    </lineage>
</organism>
<dbReference type="InterPro" id="IPR000014">
    <property type="entry name" value="PAS"/>
</dbReference>
<feature type="domain" description="PAC" evidence="2">
    <location>
        <begin position="89"/>
        <end position="143"/>
    </location>
</feature>
<dbReference type="Pfam" id="PF00990">
    <property type="entry name" value="GGDEF"/>
    <property type="match status" value="1"/>
</dbReference>
<dbReference type="CDD" id="cd00130">
    <property type="entry name" value="PAS"/>
    <property type="match status" value="1"/>
</dbReference>
<dbReference type="Gene3D" id="3.30.70.270">
    <property type="match status" value="1"/>
</dbReference>
<evidence type="ECO:0000259" key="2">
    <source>
        <dbReference type="PROSITE" id="PS50113"/>
    </source>
</evidence>
<dbReference type="PROSITE" id="PS50887">
    <property type="entry name" value="GGDEF"/>
    <property type="match status" value="1"/>
</dbReference>
<feature type="domain" description="PAS" evidence="1">
    <location>
        <begin position="15"/>
        <end position="88"/>
    </location>
</feature>
<gene>
    <name evidence="4" type="ORF">JL106_05040</name>
</gene>
<evidence type="ECO:0000313" key="5">
    <source>
        <dbReference type="Proteomes" id="UP000663792"/>
    </source>
</evidence>
<dbReference type="Pfam" id="PF13426">
    <property type="entry name" value="PAS_9"/>
    <property type="match status" value="1"/>
</dbReference>
<evidence type="ECO:0000259" key="1">
    <source>
        <dbReference type="PROSITE" id="PS50112"/>
    </source>
</evidence>
<dbReference type="SUPFAM" id="SSF55785">
    <property type="entry name" value="PYP-like sensor domain (PAS domain)"/>
    <property type="match status" value="1"/>
</dbReference>
<evidence type="ECO:0000259" key="3">
    <source>
        <dbReference type="PROSITE" id="PS50887"/>
    </source>
</evidence>
<dbReference type="InterPro" id="IPR035965">
    <property type="entry name" value="PAS-like_dom_sf"/>
</dbReference>
<dbReference type="SMART" id="SM00086">
    <property type="entry name" value="PAC"/>
    <property type="match status" value="1"/>
</dbReference>